<gene>
    <name evidence="2" type="ORF">EYB31_28590</name>
</gene>
<sequence length="226" mass="25505">MRVLLLRHFRFDDTSAIISWIRKNHYIETMLHPAEDDPLPELDTLDMLIVLGGPMSAYDEAGHPWLREEKQFIKAAVEAGKKVLGICLGAQLMAEALGGKVYRNTQKEIGWHPVHRTEAEHPLFDGIPVQFHSFQWHGDCFDLPPDALPLAYSAACQTQAFAYGKHALGLQFHLETTPACMETMLEKWTAELVDAPYIQKAGQILAQASRSEESHRMLSGILDRFI</sequence>
<evidence type="ECO:0000259" key="1">
    <source>
        <dbReference type="Pfam" id="PF00117"/>
    </source>
</evidence>
<dbReference type="RefSeq" id="WP_131016895.1">
    <property type="nucleotide sequence ID" value="NZ_SIRE01000023.1"/>
</dbReference>
<proteinExistence type="predicted"/>
<dbReference type="GO" id="GO:0005829">
    <property type="term" value="C:cytosol"/>
    <property type="evidence" value="ECO:0007669"/>
    <property type="project" value="TreeGrafter"/>
</dbReference>
<dbReference type="EMBL" id="SIRE01000023">
    <property type="protein sequence ID" value="TBL72708.1"/>
    <property type="molecule type" value="Genomic_DNA"/>
</dbReference>
<dbReference type="SUPFAM" id="SSF52317">
    <property type="entry name" value="Class I glutamine amidotransferase-like"/>
    <property type="match status" value="1"/>
</dbReference>
<dbReference type="CDD" id="cd01741">
    <property type="entry name" value="GATase1_1"/>
    <property type="match status" value="1"/>
</dbReference>
<keyword evidence="3" id="KW-1185">Reference proteome</keyword>
<comment type="caution">
    <text evidence="2">The sequence shown here is derived from an EMBL/GenBank/DDBJ whole genome shotgun (WGS) entry which is preliminary data.</text>
</comment>
<evidence type="ECO:0000313" key="2">
    <source>
        <dbReference type="EMBL" id="TBL72708.1"/>
    </source>
</evidence>
<evidence type="ECO:0000313" key="3">
    <source>
        <dbReference type="Proteomes" id="UP000293142"/>
    </source>
</evidence>
<feature type="domain" description="Glutamine amidotransferase" evidence="1">
    <location>
        <begin position="35"/>
        <end position="181"/>
    </location>
</feature>
<dbReference type="InterPro" id="IPR044992">
    <property type="entry name" value="ChyE-like"/>
</dbReference>
<dbReference type="PANTHER" id="PTHR42695:SF5">
    <property type="entry name" value="GLUTAMINE AMIDOTRANSFERASE YLR126C-RELATED"/>
    <property type="match status" value="1"/>
</dbReference>
<organism evidence="2 3">
    <name type="scientific">Paenibacillus thalictri</name>
    <dbReference type="NCBI Taxonomy" id="2527873"/>
    <lineage>
        <taxon>Bacteria</taxon>
        <taxon>Bacillati</taxon>
        <taxon>Bacillota</taxon>
        <taxon>Bacilli</taxon>
        <taxon>Bacillales</taxon>
        <taxon>Paenibacillaceae</taxon>
        <taxon>Paenibacillus</taxon>
    </lineage>
</organism>
<dbReference type="PANTHER" id="PTHR42695">
    <property type="entry name" value="GLUTAMINE AMIDOTRANSFERASE YLR126C-RELATED"/>
    <property type="match status" value="1"/>
</dbReference>
<dbReference type="InterPro" id="IPR017926">
    <property type="entry name" value="GATASE"/>
</dbReference>
<accession>A0A4Q9DI22</accession>
<dbReference type="Gene3D" id="3.40.50.880">
    <property type="match status" value="1"/>
</dbReference>
<dbReference type="InterPro" id="IPR029062">
    <property type="entry name" value="Class_I_gatase-like"/>
</dbReference>
<name>A0A4Q9DI22_9BACL</name>
<dbReference type="OrthoDB" id="9807137at2"/>
<dbReference type="PROSITE" id="PS51273">
    <property type="entry name" value="GATASE_TYPE_1"/>
    <property type="match status" value="1"/>
</dbReference>
<dbReference type="Proteomes" id="UP000293142">
    <property type="component" value="Unassembled WGS sequence"/>
</dbReference>
<reference evidence="2 3" key="1">
    <citation type="submission" date="2019-02" db="EMBL/GenBank/DDBJ databases">
        <title>Paenibacillus sp. nov., isolated from surface-sterilized tissue of Thalictrum simplex L.</title>
        <authorList>
            <person name="Tuo L."/>
        </authorList>
    </citation>
    <scope>NUCLEOTIDE SEQUENCE [LARGE SCALE GENOMIC DNA]</scope>
    <source>
        <strain evidence="2 3">N2SHLJ1</strain>
    </source>
</reference>
<protein>
    <submittedName>
        <fullName evidence="2">GMP synthase</fullName>
    </submittedName>
</protein>
<dbReference type="FunFam" id="3.40.50.880:FF:000033">
    <property type="entry name" value="Glutamine amidotransferase class-I"/>
    <property type="match status" value="1"/>
</dbReference>
<dbReference type="Pfam" id="PF00117">
    <property type="entry name" value="GATase"/>
    <property type="match status" value="1"/>
</dbReference>
<dbReference type="AlphaFoldDB" id="A0A4Q9DI22"/>